<feature type="transmembrane region" description="Helical" evidence="1">
    <location>
        <begin position="104"/>
        <end position="122"/>
    </location>
</feature>
<keyword evidence="1" id="KW-0472">Membrane</keyword>
<dbReference type="Proteomes" id="UP000664218">
    <property type="component" value="Unassembled WGS sequence"/>
</dbReference>
<keyword evidence="4" id="KW-1185">Reference proteome</keyword>
<name>A0A939KHF9_9CLOT</name>
<dbReference type="InterPro" id="IPR058279">
    <property type="entry name" value="DUF7973"/>
</dbReference>
<keyword evidence="1" id="KW-0812">Transmembrane</keyword>
<evidence type="ECO:0000313" key="4">
    <source>
        <dbReference type="Proteomes" id="UP000664218"/>
    </source>
</evidence>
<feature type="transmembrane region" description="Helical" evidence="1">
    <location>
        <begin position="128"/>
        <end position="149"/>
    </location>
</feature>
<feature type="transmembrane region" description="Helical" evidence="1">
    <location>
        <begin position="265"/>
        <end position="283"/>
    </location>
</feature>
<feature type="domain" description="DUF7973" evidence="2">
    <location>
        <begin position="183"/>
        <end position="278"/>
    </location>
</feature>
<feature type="transmembrane region" description="Helical" evidence="1">
    <location>
        <begin position="225"/>
        <end position="245"/>
    </location>
</feature>
<organism evidence="3 4">
    <name type="scientific">Proteiniclasticum aestuarii</name>
    <dbReference type="NCBI Taxonomy" id="2817862"/>
    <lineage>
        <taxon>Bacteria</taxon>
        <taxon>Bacillati</taxon>
        <taxon>Bacillota</taxon>
        <taxon>Clostridia</taxon>
        <taxon>Eubacteriales</taxon>
        <taxon>Clostridiaceae</taxon>
        <taxon>Proteiniclasticum</taxon>
    </lineage>
</organism>
<keyword evidence="1" id="KW-1133">Transmembrane helix</keyword>
<protein>
    <recommendedName>
        <fullName evidence="2">DUF7973 domain-containing protein</fullName>
    </recommendedName>
</protein>
<sequence>MELALILAAFGGGLFGAAIGGTISFIFTGLMALVGIAINLSIGDASFLNTVAFGPFFGPHIAFVGGVAAAAYAGLKKCEGAELNEYTIDGADCATPLFAIKDPMILLVGGIFGVLGLLINNMLINTGIAIDTIATTVVIMGIASRLLIGKQGLFGAYPSGEKKFDFSPRYIVYTALWGFGLAAVTSYAALAINVNSIGWAISAVSLLFLFTKANNFVVSHHVTMVAGYIAFATGSVLIGAVSGAVSSMAGEYINRWTNTHVKSHLDMPAIVIALGSFVALTLLN</sequence>
<dbReference type="RefSeq" id="WP_207599957.1">
    <property type="nucleotide sequence ID" value="NZ_JAFNJU010000007.1"/>
</dbReference>
<gene>
    <name evidence="3" type="ORF">J3A84_10390</name>
</gene>
<dbReference type="AlphaFoldDB" id="A0A939KHF9"/>
<accession>A0A939KHF9</accession>
<feature type="transmembrane region" description="Helical" evidence="1">
    <location>
        <begin position="196"/>
        <end position="213"/>
    </location>
</feature>
<feature type="domain" description="DUF7973" evidence="2">
    <location>
        <begin position="2"/>
        <end position="168"/>
    </location>
</feature>
<evidence type="ECO:0000313" key="3">
    <source>
        <dbReference type="EMBL" id="MBO1265439.1"/>
    </source>
</evidence>
<feature type="transmembrane region" description="Helical" evidence="1">
    <location>
        <begin position="56"/>
        <end position="75"/>
    </location>
</feature>
<evidence type="ECO:0000256" key="1">
    <source>
        <dbReference type="SAM" id="Phobius"/>
    </source>
</evidence>
<reference evidence="3" key="1">
    <citation type="submission" date="2021-03" db="EMBL/GenBank/DDBJ databases">
        <title>Proteiniclasticum marinus sp. nov., isolated from tidal flat sediment.</title>
        <authorList>
            <person name="Namirimu T."/>
            <person name="Yang J.-A."/>
            <person name="Yang S.-H."/>
            <person name="Kim Y.-J."/>
            <person name="Kwon K.K."/>
        </authorList>
    </citation>
    <scope>NUCLEOTIDE SEQUENCE</scope>
    <source>
        <strain evidence="3">SCR006</strain>
    </source>
</reference>
<proteinExistence type="predicted"/>
<dbReference type="EMBL" id="JAFNJU010000007">
    <property type="protein sequence ID" value="MBO1265439.1"/>
    <property type="molecule type" value="Genomic_DNA"/>
</dbReference>
<dbReference type="Pfam" id="PF25928">
    <property type="entry name" value="DUF7973"/>
    <property type="match status" value="2"/>
</dbReference>
<evidence type="ECO:0000259" key="2">
    <source>
        <dbReference type="Pfam" id="PF25928"/>
    </source>
</evidence>
<feature type="transmembrane region" description="Helical" evidence="1">
    <location>
        <begin position="170"/>
        <end position="190"/>
    </location>
</feature>
<comment type="caution">
    <text evidence="3">The sequence shown here is derived from an EMBL/GenBank/DDBJ whole genome shotgun (WGS) entry which is preliminary data.</text>
</comment>